<evidence type="ECO:0000256" key="1">
    <source>
        <dbReference type="ARBA" id="ARBA00022737"/>
    </source>
</evidence>
<dbReference type="PANTHER" id="PTHR10039">
    <property type="entry name" value="AMELOGENIN"/>
    <property type="match status" value="1"/>
</dbReference>
<feature type="domain" description="Nephrocystin 3-like N-terminal" evidence="3">
    <location>
        <begin position="107"/>
        <end position="276"/>
    </location>
</feature>
<name>A0A8H5AU31_9AGAR</name>
<evidence type="ECO:0000259" key="3">
    <source>
        <dbReference type="Pfam" id="PF24883"/>
    </source>
</evidence>
<keyword evidence="1" id="KW-0677">Repeat</keyword>
<evidence type="ECO:0000313" key="5">
    <source>
        <dbReference type="Proteomes" id="UP000567179"/>
    </source>
</evidence>
<accession>A0A8H5AU31</accession>
<proteinExistence type="predicted"/>
<dbReference type="Proteomes" id="UP000567179">
    <property type="component" value="Unassembled WGS sequence"/>
</dbReference>
<dbReference type="SUPFAM" id="SSF52540">
    <property type="entry name" value="P-loop containing nucleoside triphosphate hydrolases"/>
    <property type="match status" value="1"/>
</dbReference>
<feature type="region of interest" description="Disordered" evidence="2">
    <location>
        <begin position="628"/>
        <end position="653"/>
    </location>
</feature>
<comment type="caution">
    <text evidence="4">The sequence shown here is derived from an EMBL/GenBank/DDBJ whole genome shotgun (WGS) entry which is preliminary data.</text>
</comment>
<dbReference type="AlphaFoldDB" id="A0A8H5AU31"/>
<dbReference type="OrthoDB" id="7464126at2759"/>
<reference evidence="4 5" key="1">
    <citation type="journal article" date="2020" name="ISME J.">
        <title>Uncovering the hidden diversity of litter-decomposition mechanisms in mushroom-forming fungi.</title>
        <authorList>
            <person name="Floudas D."/>
            <person name="Bentzer J."/>
            <person name="Ahren D."/>
            <person name="Johansson T."/>
            <person name="Persson P."/>
            <person name="Tunlid A."/>
        </authorList>
    </citation>
    <scope>NUCLEOTIDE SEQUENCE [LARGE SCALE GENOMIC DNA]</scope>
    <source>
        <strain evidence="4 5">CBS 101986</strain>
    </source>
</reference>
<protein>
    <recommendedName>
        <fullName evidence="3">Nephrocystin 3-like N-terminal domain-containing protein</fullName>
    </recommendedName>
</protein>
<dbReference type="PANTHER" id="PTHR10039:SF14">
    <property type="entry name" value="NACHT DOMAIN-CONTAINING PROTEIN"/>
    <property type="match status" value="1"/>
</dbReference>
<sequence>MTTPALTHSASILSNANNTTIRDSTMHLNSRVTINQGYPEAAQGPTVNNTVVVPIVNNGDIVIEKRRQADLIRELCIEVATSALRNAVGQEPESICFPGTRLRVFSEINEWIAGKGGSGHQCRIMWLTGPAGCGKSAIIQSVFNSCLENQLAVASFFFRREDATRNRIRPLVPTLAYQLAVHPGFPGAKDEARQVVASLIDDNPLLFTLSIEIQFRQLLQCIQPLSSDPKPVILLIDALDECDPKERKEQGTLIEALRTLLGEVNGYRFKLLIASRDEAHLKMRFASMRQMVHTIHLDNNTYNSKDDIEALVSALFDSIKSTHPLMVQDDLNLGTWPADDDINHIVSKSSGQFLYAATVMQFIAEPRRSPVDSLRTVINPARNPSPSLESDNAFAVIDAVYSYIFSTVFVQWDKVRPILAAHIILSRIPPNHNLQHCLHPLGICMESVNSVTSWLSAVVRYDSEKKQLLFHHASLADFLVDEKRADAYHIDINSFAITLVTAIIKKRNINLSDFQFTCLVLENVQEPSDDLGQTLLKPPNLKYGQDSNGFNHSVFFSFLKSVHTLYAHQSPPQELEGIYHSLLETWLEWSFDHLEESFGTMTDGLTKYGIEDGREIWENVVRKRGLPRSERQVRPPVTEQQRENGDAFIPEPRKGLMTWGSELRLS</sequence>
<dbReference type="InterPro" id="IPR056884">
    <property type="entry name" value="NPHP3-like_N"/>
</dbReference>
<organism evidence="4 5">
    <name type="scientific">Psilocybe cf. subviscida</name>
    <dbReference type="NCBI Taxonomy" id="2480587"/>
    <lineage>
        <taxon>Eukaryota</taxon>
        <taxon>Fungi</taxon>
        <taxon>Dikarya</taxon>
        <taxon>Basidiomycota</taxon>
        <taxon>Agaricomycotina</taxon>
        <taxon>Agaricomycetes</taxon>
        <taxon>Agaricomycetidae</taxon>
        <taxon>Agaricales</taxon>
        <taxon>Agaricineae</taxon>
        <taxon>Strophariaceae</taxon>
        <taxon>Psilocybe</taxon>
    </lineage>
</organism>
<gene>
    <name evidence="4" type="ORF">D9619_008211</name>
</gene>
<dbReference type="InterPro" id="IPR027417">
    <property type="entry name" value="P-loop_NTPase"/>
</dbReference>
<evidence type="ECO:0000256" key="2">
    <source>
        <dbReference type="SAM" id="MobiDB-lite"/>
    </source>
</evidence>
<evidence type="ECO:0000313" key="4">
    <source>
        <dbReference type="EMBL" id="KAF5310890.1"/>
    </source>
</evidence>
<keyword evidence="5" id="KW-1185">Reference proteome</keyword>
<dbReference type="Pfam" id="PF24883">
    <property type="entry name" value="NPHP3_N"/>
    <property type="match status" value="1"/>
</dbReference>
<dbReference type="EMBL" id="JAACJJ010000057">
    <property type="protein sequence ID" value="KAF5310890.1"/>
    <property type="molecule type" value="Genomic_DNA"/>
</dbReference>
<dbReference type="Gene3D" id="3.40.50.300">
    <property type="entry name" value="P-loop containing nucleotide triphosphate hydrolases"/>
    <property type="match status" value="1"/>
</dbReference>